<proteinExistence type="predicted"/>
<dbReference type="GO" id="GO:0000209">
    <property type="term" value="P:protein polyubiquitination"/>
    <property type="evidence" value="ECO:0007669"/>
    <property type="project" value="TreeGrafter"/>
</dbReference>
<dbReference type="InterPro" id="IPR012337">
    <property type="entry name" value="RNaseH-like_sf"/>
</dbReference>
<dbReference type="GO" id="GO:0061630">
    <property type="term" value="F:ubiquitin protein ligase activity"/>
    <property type="evidence" value="ECO:0007669"/>
    <property type="project" value="TreeGrafter"/>
</dbReference>
<dbReference type="GO" id="GO:0003676">
    <property type="term" value="F:nucleic acid binding"/>
    <property type="evidence" value="ECO:0007669"/>
    <property type="project" value="InterPro"/>
</dbReference>
<dbReference type="PANTHER" id="PTHR24104">
    <property type="entry name" value="E3 UBIQUITIN-PROTEIN LIGASE NHLRC1-RELATED"/>
    <property type="match status" value="1"/>
</dbReference>
<dbReference type="PANTHER" id="PTHR24104:SF25">
    <property type="entry name" value="PROTEIN LIN-41"/>
    <property type="match status" value="1"/>
</dbReference>
<name>A0A8B8C870_CRAVI</name>
<dbReference type="RefSeq" id="XP_022311938.1">
    <property type="nucleotide sequence ID" value="XM_022456230.1"/>
</dbReference>
<organism evidence="1 2">
    <name type="scientific">Crassostrea virginica</name>
    <name type="common">Eastern oyster</name>
    <dbReference type="NCBI Taxonomy" id="6565"/>
    <lineage>
        <taxon>Eukaryota</taxon>
        <taxon>Metazoa</taxon>
        <taxon>Spiralia</taxon>
        <taxon>Lophotrochozoa</taxon>
        <taxon>Mollusca</taxon>
        <taxon>Bivalvia</taxon>
        <taxon>Autobranchia</taxon>
        <taxon>Pteriomorphia</taxon>
        <taxon>Ostreida</taxon>
        <taxon>Ostreoidea</taxon>
        <taxon>Ostreidae</taxon>
        <taxon>Crassostrea</taxon>
    </lineage>
</organism>
<dbReference type="Gene3D" id="3.30.420.10">
    <property type="entry name" value="Ribonuclease H-like superfamily/Ribonuclease H"/>
    <property type="match status" value="1"/>
</dbReference>
<dbReference type="GeneID" id="111117149"/>
<accession>A0A8B8C870</accession>
<evidence type="ECO:0000313" key="1">
    <source>
        <dbReference type="Proteomes" id="UP000694844"/>
    </source>
</evidence>
<dbReference type="InterPro" id="IPR036397">
    <property type="entry name" value="RNaseH_sf"/>
</dbReference>
<sequence length="614" mass="70287">MLLGNDLAKNKVVAEPIVTHNPDVVLDSSDDTDLYPSCVVTRAMAKETQSDDSLETESKDIPINLSDTFFGNTDKINQENIAKKSQSIPLPDVDHHFIGRKQLVEEQKKDPEVLRLRLRAQPSEEADKVSECYYLNGDVLMRKWRPPDAKPDEEWQVQVVYELGIKQYKSSVYHPESQGVLERFHQTLKNMIRTFCMQYERDWDDGIHFLLFAARESVQESLGFSPFELKIRRKEYMNISRIQNFEHCYEKFAYRPVMFLRFIKTTSLPKVQDTPHFTPHSMLSMTQEIDVEDLIKLLCVIKFTNRGKLQINQLLLTLKSSAECQKSFEVKGVDSFNHISCMTPDRVWVSDFNKIILTDKATGNKIHVVKDPLHSFSGSHTVNSTQELIYINKKHKIIKLSKDRKTTNTFIKKPKSLWEPSCLYSSPSSGDLLVGMHRHDTNTGTGIVIRYDNTGNYIQTIPHINIPQKLYGLPMFITENNNGDVVVSDVCMHAVVVTSSEGNHRFSYTGTSTSRSDYCTSKIWWPKGSGLSPRGICTDALSHILVCDIYSDTVQMLSQDGQFLKYLAKDSHAFLPSSLSYDVQSHCLFVGHQPWQTKISLYRHINRVQLAPMT</sequence>
<gene>
    <name evidence="2" type="primary">LOC111117149</name>
</gene>
<dbReference type="AlphaFoldDB" id="A0A8B8C870"/>
<dbReference type="SUPFAM" id="SSF63829">
    <property type="entry name" value="Calcium-dependent phosphotriesterase"/>
    <property type="match status" value="1"/>
</dbReference>
<protein>
    <submittedName>
        <fullName evidence="2">Uncharacterized protein LOC111117149</fullName>
    </submittedName>
</protein>
<dbReference type="InterPro" id="IPR011042">
    <property type="entry name" value="6-blade_b-propeller_TolB-like"/>
</dbReference>
<dbReference type="GO" id="GO:0008270">
    <property type="term" value="F:zinc ion binding"/>
    <property type="evidence" value="ECO:0007669"/>
    <property type="project" value="UniProtKB-KW"/>
</dbReference>
<dbReference type="SUPFAM" id="SSF53098">
    <property type="entry name" value="Ribonuclease H-like"/>
    <property type="match status" value="1"/>
</dbReference>
<dbReference type="OrthoDB" id="6110546at2759"/>
<keyword evidence="1" id="KW-1185">Reference proteome</keyword>
<evidence type="ECO:0000313" key="2">
    <source>
        <dbReference type="RefSeq" id="XP_022311938.1"/>
    </source>
</evidence>
<dbReference type="GO" id="GO:0043161">
    <property type="term" value="P:proteasome-mediated ubiquitin-dependent protein catabolic process"/>
    <property type="evidence" value="ECO:0007669"/>
    <property type="project" value="TreeGrafter"/>
</dbReference>
<dbReference type="Gene3D" id="2.120.10.30">
    <property type="entry name" value="TolB, C-terminal domain"/>
    <property type="match status" value="1"/>
</dbReference>
<dbReference type="Proteomes" id="UP000694844">
    <property type="component" value="Chromosome 10"/>
</dbReference>
<reference evidence="2" key="1">
    <citation type="submission" date="2025-08" db="UniProtKB">
        <authorList>
            <consortium name="RefSeq"/>
        </authorList>
    </citation>
    <scope>IDENTIFICATION</scope>
    <source>
        <tissue evidence="2">Whole sample</tissue>
    </source>
</reference>
<dbReference type="KEGG" id="cvn:111117149"/>
<dbReference type="InterPro" id="IPR050952">
    <property type="entry name" value="TRIM-NHL_E3_ligases"/>
</dbReference>